<sequence>YIWHHELLPNWNPTSSNRILVFGDIHGMLTSLQTLLQKLNYNSNSDTVLLLGDLAAKHPSIQASLDTIKYCRQSKFEAVRGNHDQYIIVWRNWMVDHRNSFVTNQEIKNYKLNHQASLELDLWLQTHQPSSKLKHKLPKGMKWKSQHFEIARRLPKVDFEWMLSKSLTLYLHPLRMFFVHAGMLPWSLPNDLTKSSDSNLKQNKDSLLSLKENNDPYTLLEMRGLKKGREPTKNAKKGKPWYKVWNKAMSACHQTSRQDDGWCQESYHIAYGHWAGKGLTLKSWSTGLDSGCVFGRQLSGLILGGEQSVNDDQVHQFQIKIHQQNVTIAQISCPEPSSHH</sequence>
<dbReference type="EMBL" id="AVOT02042321">
    <property type="protein sequence ID" value="MBW0537732.1"/>
    <property type="molecule type" value="Genomic_DNA"/>
</dbReference>
<gene>
    <name evidence="2" type="ORF">O181_077447</name>
</gene>
<dbReference type="GO" id="GO:0000298">
    <property type="term" value="F:endopolyphosphatase activity"/>
    <property type="evidence" value="ECO:0007669"/>
    <property type="project" value="TreeGrafter"/>
</dbReference>
<protein>
    <recommendedName>
        <fullName evidence="1">Calcineurin-like phosphoesterase domain-containing protein</fullName>
    </recommendedName>
</protein>
<dbReference type="PANTHER" id="PTHR42850">
    <property type="entry name" value="METALLOPHOSPHOESTERASE"/>
    <property type="match status" value="1"/>
</dbReference>
<dbReference type="PANTHER" id="PTHR42850:SF4">
    <property type="entry name" value="ZINC-DEPENDENT ENDOPOLYPHOSPHATASE"/>
    <property type="match status" value="1"/>
</dbReference>
<dbReference type="InterPro" id="IPR050126">
    <property type="entry name" value="Ap4A_hydrolase"/>
</dbReference>
<comment type="caution">
    <text evidence="2">The sequence shown here is derived from an EMBL/GenBank/DDBJ whole genome shotgun (WGS) entry which is preliminary data.</text>
</comment>
<dbReference type="InterPro" id="IPR004843">
    <property type="entry name" value="Calcineurin-like_PHP"/>
</dbReference>
<proteinExistence type="predicted"/>
<name>A0A9Q3IEP5_9BASI</name>
<dbReference type="Gene3D" id="3.60.21.10">
    <property type="match status" value="1"/>
</dbReference>
<keyword evidence="3" id="KW-1185">Reference proteome</keyword>
<evidence type="ECO:0000259" key="1">
    <source>
        <dbReference type="Pfam" id="PF00149"/>
    </source>
</evidence>
<dbReference type="InterPro" id="IPR029052">
    <property type="entry name" value="Metallo-depent_PP-like"/>
</dbReference>
<evidence type="ECO:0000313" key="2">
    <source>
        <dbReference type="EMBL" id="MBW0537732.1"/>
    </source>
</evidence>
<feature type="domain" description="Calcineurin-like phosphoesterase" evidence="1">
    <location>
        <begin position="18"/>
        <end position="102"/>
    </location>
</feature>
<feature type="non-terminal residue" evidence="2">
    <location>
        <position position="1"/>
    </location>
</feature>
<reference evidence="2" key="1">
    <citation type="submission" date="2021-03" db="EMBL/GenBank/DDBJ databases">
        <title>Draft genome sequence of rust myrtle Austropuccinia psidii MF-1, a brazilian biotype.</title>
        <authorList>
            <person name="Quecine M.C."/>
            <person name="Pachon D.M.R."/>
            <person name="Bonatelli M.L."/>
            <person name="Correr F.H."/>
            <person name="Franceschini L.M."/>
            <person name="Leite T.F."/>
            <person name="Margarido G.R.A."/>
            <person name="Almeida C.A."/>
            <person name="Ferrarezi J.A."/>
            <person name="Labate C.A."/>
        </authorList>
    </citation>
    <scope>NUCLEOTIDE SEQUENCE</scope>
    <source>
        <strain evidence="2">MF-1</strain>
    </source>
</reference>
<dbReference type="GO" id="GO:0005737">
    <property type="term" value="C:cytoplasm"/>
    <property type="evidence" value="ECO:0007669"/>
    <property type="project" value="TreeGrafter"/>
</dbReference>
<dbReference type="AlphaFoldDB" id="A0A9Q3IEP5"/>
<dbReference type="OrthoDB" id="10267127at2759"/>
<dbReference type="Pfam" id="PF00149">
    <property type="entry name" value="Metallophos"/>
    <property type="match status" value="1"/>
</dbReference>
<dbReference type="Proteomes" id="UP000765509">
    <property type="component" value="Unassembled WGS sequence"/>
</dbReference>
<organism evidence="2 3">
    <name type="scientific">Austropuccinia psidii MF-1</name>
    <dbReference type="NCBI Taxonomy" id="1389203"/>
    <lineage>
        <taxon>Eukaryota</taxon>
        <taxon>Fungi</taxon>
        <taxon>Dikarya</taxon>
        <taxon>Basidiomycota</taxon>
        <taxon>Pucciniomycotina</taxon>
        <taxon>Pucciniomycetes</taxon>
        <taxon>Pucciniales</taxon>
        <taxon>Sphaerophragmiaceae</taxon>
        <taxon>Austropuccinia</taxon>
    </lineage>
</organism>
<dbReference type="SUPFAM" id="SSF56300">
    <property type="entry name" value="Metallo-dependent phosphatases"/>
    <property type="match status" value="1"/>
</dbReference>
<dbReference type="GO" id="GO:0006798">
    <property type="term" value="P:polyphosphate catabolic process"/>
    <property type="evidence" value="ECO:0007669"/>
    <property type="project" value="TreeGrafter"/>
</dbReference>
<accession>A0A9Q3IEP5</accession>
<dbReference type="GO" id="GO:0016791">
    <property type="term" value="F:phosphatase activity"/>
    <property type="evidence" value="ECO:0007669"/>
    <property type="project" value="TreeGrafter"/>
</dbReference>
<evidence type="ECO:0000313" key="3">
    <source>
        <dbReference type="Proteomes" id="UP000765509"/>
    </source>
</evidence>